<feature type="transmembrane region" description="Helical" evidence="6">
    <location>
        <begin position="53"/>
        <end position="84"/>
    </location>
</feature>
<dbReference type="AlphaFoldDB" id="A0AAD5SBH3"/>
<keyword evidence="4 6" id="KW-1133">Transmembrane helix</keyword>
<reference evidence="8" key="1">
    <citation type="submission" date="2020-05" db="EMBL/GenBank/DDBJ databases">
        <title>Phylogenomic resolution of chytrid fungi.</title>
        <authorList>
            <person name="Stajich J.E."/>
            <person name="Amses K."/>
            <person name="Simmons R."/>
            <person name="Seto K."/>
            <person name="Myers J."/>
            <person name="Bonds A."/>
            <person name="Quandt C.A."/>
            <person name="Barry K."/>
            <person name="Liu P."/>
            <person name="Grigoriev I."/>
            <person name="Longcore J.E."/>
            <person name="James T.Y."/>
        </authorList>
    </citation>
    <scope>NUCLEOTIDE SEQUENCE</scope>
    <source>
        <strain evidence="8">JEL0318</strain>
    </source>
</reference>
<feature type="region of interest" description="Disordered" evidence="7">
    <location>
        <begin position="192"/>
        <end position="231"/>
    </location>
</feature>
<dbReference type="PANTHER" id="PTHR12300">
    <property type="entry name" value="HVA22-LIKE PROTEINS"/>
    <property type="match status" value="1"/>
</dbReference>
<dbReference type="EMBL" id="JADGJD010000648">
    <property type="protein sequence ID" value="KAJ3049411.1"/>
    <property type="molecule type" value="Genomic_DNA"/>
</dbReference>
<comment type="similarity">
    <text evidence="2 6">Belongs to the DP1 family.</text>
</comment>
<dbReference type="PANTHER" id="PTHR12300:SF161">
    <property type="entry name" value="RECEPTOR EXPRESSION-ENHANCING PROTEIN"/>
    <property type="match status" value="1"/>
</dbReference>
<evidence type="ECO:0000256" key="7">
    <source>
        <dbReference type="SAM" id="MobiDB-lite"/>
    </source>
</evidence>
<keyword evidence="5 6" id="KW-0472">Membrane</keyword>
<organism evidence="8 9">
    <name type="scientific">Rhizophlyctis rosea</name>
    <dbReference type="NCBI Taxonomy" id="64517"/>
    <lineage>
        <taxon>Eukaryota</taxon>
        <taxon>Fungi</taxon>
        <taxon>Fungi incertae sedis</taxon>
        <taxon>Chytridiomycota</taxon>
        <taxon>Chytridiomycota incertae sedis</taxon>
        <taxon>Chytridiomycetes</taxon>
        <taxon>Rhizophlyctidales</taxon>
        <taxon>Rhizophlyctidaceae</taxon>
        <taxon>Rhizophlyctis</taxon>
    </lineage>
</organism>
<evidence type="ECO:0000256" key="2">
    <source>
        <dbReference type="ARBA" id="ARBA00008573"/>
    </source>
</evidence>
<protein>
    <recommendedName>
        <fullName evidence="6">Protein YOP1</fullName>
    </recommendedName>
</protein>
<name>A0AAD5SBH3_9FUNG</name>
<evidence type="ECO:0000256" key="4">
    <source>
        <dbReference type="ARBA" id="ARBA00022989"/>
    </source>
</evidence>
<dbReference type="GO" id="GO:0016020">
    <property type="term" value="C:membrane"/>
    <property type="evidence" value="ECO:0007669"/>
    <property type="project" value="UniProtKB-SubCell"/>
</dbReference>
<proteinExistence type="inferred from homology"/>
<comment type="subcellular location">
    <subcellularLocation>
        <location evidence="1 6">Membrane</location>
        <topology evidence="1 6">Multi-pass membrane protein</topology>
    </subcellularLocation>
</comment>
<sequence length="276" mass="30047">MAIFVPSVGLNPVSRDDISSSFQSAWGGLDKFLGKIGPLTHLEKELSIHKIHLAFVGLLGGAGFGMVIGNVHGGLVTDLCGYMYPAYMTLKAMGSDQAGVQTKWLGYWPVFGFFNIIEYFQPMVLKMLPFYFTIKLATIFWLVSPSTQGSVFIYEILLKHFIPLFDAIMAFVLPTPEAVAKRFQPAEAAAEAPAESAAPAEVAEAEAKEEVKKEETADADEKKEEAPKKPASVNFLGIAPGAEKKKPTSIVFGPQFRGVAADRGGPKVKWGYVRVR</sequence>
<evidence type="ECO:0000313" key="8">
    <source>
        <dbReference type="EMBL" id="KAJ3049411.1"/>
    </source>
</evidence>
<evidence type="ECO:0000256" key="6">
    <source>
        <dbReference type="RuleBase" id="RU362006"/>
    </source>
</evidence>
<comment type="caution">
    <text evidence="8">The sequence shown here is derived from an EMBL/GenBank/DDBJ whole genome shotgun (WGS) entry which is preliminary data.</text>
</comment>
<keyword evidence="3 6" id="KW-0812">Transmembrane</keyword>
<evidence type="ECO:0000256" key="1">
    <source>
        <dbReference type="ARBA" id="ARBA00004141"/>
    </source>
</evidence>
<feature type="transmembrane region" description="Helical" evidence="6">
    <location>
        <begin position="127"/>
        <end position="144"/>
    </location>
</feature>
<evidence type="ECO:0000256" key="3">
    <source>
        <dbReference type="ARBA" id="ARBA00022692"/>
    </source>
</evidence>
<feature type="compositionally biased region" description="Low complexity" evidence="7">
    <location>
        <begin position="192"/>
        <end position="202"/>
    </location>
</feature>
<dbReference type="Proteomes" id="UP001212841">
    <property type="component" value="Unassembled WGS sequence"/>
</dbReference>
<comment type="caution">
    <text evidence="6">Lacks conserved residue(s) required for the propagation of feature annotation.</text>
</comment>
<evidence type="ECO:0000256" key="5">
    <source>
        <dbReference type="ARBA" id="ARBA00023136"/>
    </source>
</evidence>
<dbReference type="InterPro" id="IPR004345">
    <property type="entry name" value="TB2_DP1_HVA22"/>
</dbReference>
<feature type="transmembrane region" description="Helical" evidence="6">
    <location>
        <begin position="156"/>
        <end position="173"/>
    </location>
</feature>
<gene>
    <name evidence="8" type="primary">YOP1_2</name>
    <name evidence="8" type="ORF">HK097_009582</name>
</gene>
<feature type="compositionally biased region" description="Basic and acidic residues" evidence="7">
    <location>
        <begin position="205"/>
        <end position="228"/>
    </location>
</feature>
<evidence type="ECO:0000313" key="9">
    <source>
        <dbReference type="Proteomes" id="UP001212841"/>
    </source>
</evidence>
<accession>A0AAD5SBH3</accession>
<dbReference type="Pfam" id="PF03134">
    <property type="entry name" value="TB2_DP1_HVA22"/>
    <property type="match status" value="1"/>
</dbReference>
<keyword evidence="9" id="KW-1185">Reference proteome</keyword>